<dbReference type="InterPro" id="IPR001623">
    <property type="entry name" value="DnaJ_domain"/>
</dbReference>
<dbReference type="InterPro" id="IPR036869">
    <property type="entry name" value="J_dom_sf"/>
</dbReference>
<dbReference type="Proteomes" id="UP000467841">
    <property type="component" value="Unassembled WGS sequence"/>
</dbReference>
<dbReference type="Pfam" id="PF23551">
    <property type="entry name" value="Zn_ribbon_20"/>
    <property type="match status" value="1"/>
</dbReference>
<dbReference type="Gene3D" id="1.10.287.110">
    <property type="entry name" value="DnaJ domain"/>
    <property type="match status" value="1"/>
</dbReference>
<dbReference type="SMART" id="SM00271">
    <property type="entry name" value="DnaJ"/>
    <property type="match status" value="1"/>
</dbReference>
<dbReference type="PRINTS" id="PR00625">
    <property type="entry name" value="JDOMAIN"/>
</dbReference>
<evidence type="ECO:0000259" key="2">
    <source>
        <dbReference type="PROSITE" id="PS50076"/>
    </source>
</evidence>
<evidence type="ECO:0000256" key="1">
    <source>
        <dbReference type="SAM" id="MobiDB-lite"/>
    </source>
</evidence>
<name>A0A6D2IZ92_9BRAS</name>
<dbReference type="CDD" id="cd06257">
    <property type="entry name" value="DnaJ"/>
    <property type="match status" value="1"/>
</dbReference>
<organism evidence="3 4">
    <name type="scientific">Microthlaspi erraticum</name>
    <dbReference type="NCBI Taxonomy" id="1685480"/>
    <lineage>
        <taxon>Eukaryota</taxon>
        <taxon>Viridiplantae</taxon>
        <taxon>Streptophyta</taxon>
        <taxon>Embryophyta</taxon>
        <taxon>Tracheophyta</taxon>
        <taxon>Spermatophyta</taxon>
        <taxon>Magnoliopsida</taxon>
        <taxon>eudicotyledons</taxon>
        <taxon>Gunneridae</taxon>
        <taxon>Pentapetalae</taxon>
        <taxon>rosids</taxon>
        <taxon>malvids</taxon>
        <taxon>Brassicales</taxon>
        <taxon>Brassicaceae</taxon>
        <taxon>Coluteocarpeae</taxon>
        <taxon>Microthlaspi</taxon>
    </lineage>
</organism>
<evidence type="ECO:0000313" key="4">
    <source>
        <dbReference type="Proteomes" id="UP000467841"/>
    </source>
</evidence>
<sequence>MEFNKDEAARARDIAKTKFLADDLMGARRFALKAQSMYPELEGISQMVATFNVLESAKKITHGEIDYYGVIGVSPEADDETVRKSYKKLAALIHPDRNKTVGAEEAFKFLSQAWVVFSDKAKRAEYDLKRHKGRGASSSSSPKPPNNSAQRVVNTSVNPPAALATPLTDGGGTFWTVCHTCKTQYEYPRTYMKRNLKCHNCNRPFIAVETDAPGSSSILKPFNEHELKKSMSTPTHDPPQTGAPKDEVVRRKYNKRAAGGSLTNAPKRRKVKENGFAANSNTVKDLSEEDVKNLLTKKVKPLISRKLQELCNAVPETVAVDSSDIPMETQAALEALESMLMDSIPDTLVTDEDVMVDVPNPDFCDFDKDRSEESFADNEIWACYDSVDAMPRSYVMVSKVISADPFKVSMVRLTSETSNEVSLTNWLGSGIEKTCGGYREKKTQICKSPYVFSHKVKLVQGNNGEFLIYPRKGDVWAMYRNWSPEWSYVKESVEYDLVEVVEGYTEEFGVSVVPLIKVARFRSVFHHHVDANEVRRIFKDEIARFSHQIPSYLLTGNEAADAPRGCTQLDPAATPSKHLQVIIG</sequence>
<dbReference type="PANTHER" id="PTHR44137:SF58">
    <property type="entry name" value="J DOMAIN-CONTAINING PROTEIN"/>
    <property type="match status" value="1"/>
</dbReference>
<dbReference type="SUPFAM" id="SSF46565">
    <property type="entry name" value="Chaperone J-domain"/>
    <property type="match status" value="1"/>
</dbReference>
<proteinExistence type="predicted"/>
<accession>A0A6D2IZ92</accession>
<protein>
    <recommendedName>
        <fullName evidence="2">J domain-containing protein</fullName>
    </recommendedName>
</protein>
<dbReference type="InterPro" id="IPR024593">
    <property type="entry name" value="DUF3444"/>
</dbReference>
<dbReference type="InterPro" id="IPR056988">
    <property type="entry name" value="Zn_ribbon_pln"/>
</dbReference>
<dbReference type="Pfam" id="PF00226">
    <property type="entry name" value="DnaJ"/>
    <property type="match status" value="1"/>
</dbReference>
<gene>
    <name evidence="3" type="ORF">MERR_LOCUS20098</name>
</gene>
<dbReference type="PANTHER" id="PTHR44137">
    <property type="entry name" value="BNAC03G44070D PROTEIN"/>
    <property type="match status" value="1"/>
</dbReference>
<dbReference type="AlphaFoldDB" id="A0A6D2IZ92"/>
<keyword evidence="4" id="KW-1185">Reference proteome</keyword>
<comment type="caution">
    <text evidence="3">The sequence shown here is derived from an EMBL/GenBank/DDBJ whole genome shotgun (WGS) entry which is preliminary data.</text>
</comment>
<dbReference type="OrthoDB" id="66964at2759"/>
<feature type="region of interest" description="Disordered" evidence="1">
    <location>
        <begin position="129"/>
        <end position="153"/>
    </location>
</feature>
<reference evidence="3" key="1">
    <citation type="submission" date="2020-01" db="EMBL/GenBank/DDBJ databases">
        <authorList>
            <person name="Mishra B."/>
        </authorList>
    </citation>
    <scope>NUCLEOTIDE SEQUENCE [LARGE SCALE GENOMIC DNA]</scope>
</reference>
<dbReference type="Pfam" id="PF11926">
    <property type="entry name" value="DUF3444"/>
    <property type="match status" value="1"/>
</dbReference>
<dbReference type="PROSITE" id="PS50076">
    <property type="entry name" value="DNAJ_2"/>
    <property type="match status" value="1"/>
</dbReference>
<evidence type="ECO:0000313" key="3">
    <source>
        <dbReference type="EMBL" id="CAA7032863.1"/>
    </source>
</evidence>
<feature type="region of interest" description="Disordered" evidence="1">
    <location>
        <begin position="228"/>
        <end position="276"/>
    </location>
</feature>
<dbReference type="EMBL" id="CACVBM020001129">
    <property type="protein sequence ID" value="CAA7032863.1"/>
    <property type="molecule type" value="Genomic_DNA"/>
</dbReference>
<feature type="domain" description="J" evidence="2">
    <location>
        <begin position="66"/>
        <end position="130"/>
    </location>
</feature>